<dbReference type="SUPFAM" id="SSF53098">
    <property type="entry name" value="Ribonuclease H-like"/>
    <property type="match status" value="1"/>
</dbReference>
<dbReference type="Proteomes" id="UP000790347">
    <property type="component" value="Unassembled WGS sequence"/>
</dbReference>
<evidence type="ECO:0000313" key="3">
    <source>
        <dbReference type="EMBL" id="KAH9521343.1"/>
    </source>
</evidence>
<reference evidence="3" key="1">
    <citation type="submission" date="2013-05" db="EMBL/GenBank/DDBJ databases">
        <authorList>
            <person name="Yim A.K.Y."/>
            <person name="Chan T.F."/>
            <person name="Ji K.M."/>
            <person name="Liu X.Y."/>
            <person name="Zhou J.W."/>
            <person name="Li R.Q."/>
            <person name="Yang K.Y."/>
            <person name="Li J."/>
            <person name="Li M."/>
            <person name="Law P.T.W."/>
            <person name="Wu Y.L."/>
            <person name="Cai Z.L."/>
            <person name="Qin H."/>
            <person name="Bao Y."/>
            <person name="Leung R.K.K."/>
            <person name="Ng P.K.S."/>
            <person name="Zou J."/>
            <person name="Zhong X.J."/>
            <person name="Ran P.X."/>
            <person name="Zhong N.S."/>
            <person name="Liu Z.G."/>
            <person name="Tsui S.K.W."/>
        </authorList>
    </citation>
    <scope>NUCLEOTIDE SEQUENCE</scope>
    <source>
        <strain evidence="3">Derf</strain>
        <tissue evidence="3">Whole organism</tissue>
    </source>
</reference>
<protein>
    <recommendedName>
        <fullName evidence="2">RNase H type-1 domain-containing protein</fullName>
    </recommendedName>
</protein>
<gene>
    <name evidence="3" type="ORF">DERF_005008</name>
</gene>
<keyword evidence="4" id="KW-1185">Reference proteome</keyword>
<dbReference type="InterPro" id="IPR036691">
    <property type="entry name" value="Endo/exonu/phosph_ase_sf"/>
</dbReference>
<dbReference type="EMBL" id="ASGP02000002">
    <property type="protein sequence ID" value="KAH9521343.1"/>
    <property type="molecule type" value="Genomic_DNA"/>
</dbReference>
<proteinExistence type="predicted"/>
<dbReference type="CDD" id="cd09077">
    <property type="entry name" value="R1-I-EN"/>
    <property type="match status" value="1"/>
</dbReference>
<dbReference type="GO" id="GO:0003676">
    <property type="term" value="F:nucleic acid binding"/>
    <property type="evidence" value="ECO:0007669"/>
    <property type="project" value="InterPro"/>
</dbReference>
<dbReference type="SUPFAM" id="SSF56219">
    <property type="entry name" value="DNase I-like"/>
    <property type="match status" value="1"/>
</dbReference>
<organism evidence="3 4">
    <name type="scientific">Dermatophagoides farinae</name>
    <name type="common">American house dust mite</name>
    <dbReference type="NCBI Taxonomy" id="6954"/>
    <lineage>
        <taxon>Eukaryota</taxon>
        <taxon>Metazoa</taxon>
        <taxon>Ecdysozoa</taxon>
        <taxon>Arthropoda</taxon>
        <taxon>Chelicerata</taxon>
        <taxon>Arachnida</taxon>
        <taxon>Acari</taxon>
        <taxon>Acariformes</taxon>
        <taxon>Sarcoptiformes</taxon>
        <taxon>Astigmata</taxon>
        <taxon>Psoroptidia</taxon>
        <taxon>Analgoidea</taxon>
        <taxon>Pyroglyphidae</taxon>
        <taxon>Dermatophagoidinae</taxon>
        <taxon>Dermatophagoides</taxon>
    </lineage>
</organism>
<dbReference type="InterPro" id="IPR002156">
    <property type="entry name" value="RNaseH_domain"/>
</dbReference>
<accession>A0A922I8H9</accession>
<dbReference type="InterPro" id="IPR043502">
    <property type="entry name" value="DNA/RNA_pol_sf"/>
</dbReference>
<sequence>MSFFKNHQNSANSWLNFFKEFSSVHGNTSINTFKEKLLKFGVFFESFIQGIEGDYAGIERNFNKSSEYIDGLKKELKTVKQEMAKVKESKTTAENNLKFKCEELERIKNIKSYAQVASSLNQSRDVPRPNFTCIIESVDPSIQDSKQALSYLNSKLDNKKISENGIKINRQIPIHGKKVLIKCHTSNDCSKIEKLVNDMNGGVKARVLAKKKPRLLLLGIERDIPDDGLKDALLAQNDQLKCLMNGSNELIDLVMSKNDRVGSKFAIFSVSPNIYRLCLDMKFLFIGHKACVVKKGDSVIQCFKCLRFGHTNRVSANDPVCKYCHHHHISNECPNASREIMSSFSNCKSKNLSRRGGMRPFPVDHSVFSKDCPQYLSIKILQQNVQRSIASSINASVNAKNLSASIICLQEPHCLNAKISGFSDFKSIFYSNPNSSSNFYETKCAIVYNFCDILVINQFLSPTCVCVLVNCIHPFILCSVYYSFNAGVDNLIQELSEIEKILQTYSSYPIIIAGDLNSHHISWGSPVDNQRGDIVTEFVCKNNLLVLNDGSPTFVNSRYQSHIDLTIVNPSAISKICDWKVENVVSASDHCLISFNYASRNHPNLQRPLTRVYSTRNVNWRRFINIELTQYIDSARSSNDIDLITQEIMTKIRQICDNCLPKINFKSAKSLPPELSNLNKVLNNIRRRYQRQRCPIARESWRLRYIECVKNYKQRLAESIYNKYCKPTSGNDNFVTIKDDNGEWTNSIEETANLLLEKLFLNPISLPMAFDHVSYNSICTESDEPLLTPHEIDYARLFNVQCYFGQYYQKHSFSGSRIDSACFDIILAKLRGLNIPPNLYRMFVSFLDNRHVILPIQDFVVSKPFCRGCPQGGKSSPLLWNILINDVFDLSLPPNCHLQAYADDFVLYYDHEDDDNVIPFNQCIAQNHLCFNPNKTFAMLVTKRRKFIRPILKFKNHDLIFVDHLRYLGVILDSKLLWNHHISYIKSKSLSIYNMVRRCFGSKWGLNFDVLRTIYLAGIEPLITYASPTISVEASFVLANILPVDLRIEYLTNVYRIKHSLPVSWLNGYCFQLNIPVSQSFHPSVLFDLLGDDCSSLHQYHIFTDGSKLNGRVGCSVVVMVPDTDRIVHVSKFRLSDYCTVFQAELFGIYQAVLWLSEKDSSAKIFVDSWSLIQACISCRSGDSLVHIIRQSVSRHFCLNWVRAHSGVYGNEMADRFAKEATMLSFFDYDLCPVSFGKSIVKNIARYNWNQNCLTSENGRRTKVFFPSVYCRLSLDIRMDFISCQFLSGHGKFGEYLSRFRIRSDSYCWCGAADQDPVHLVCRCPRFSRERSLLEIRSGTNLTEDNLPFMFQLFPERLLLFFLNIFNFL</sequence>
<dbReference type="InterPro" id="IPR052560">
    <property type="entry name" value="RdDP_mobile_element"/>
</dbReference>
<keyword evidence="1" id="KW-0175">Coiled coil</keyword>
<dbReference type="InterPro" id="IPR005135">
    <property type="entry name" value="Endo/exonuclease/phosphatase"/>
</dbReference>
<dbReference type="InterPro" id="IPR036397">
    <property type="entry name" value="RNaseH_sf"/>
</dbReference>
<evidence type="ECO:0000256" key="1">
    <source>
        <dbReference type="SAM" id="Coils"/>
    </source>
</evidence>
<dbReference type="Gene3D" id="3.60.10.10">
    <property type="entry name" value="Endonuclease/exonuclease/phosphatase"/>
    <property type="match status" value="1"/>
</dbReference>
<dbReference type="Pfam" id="PF00078">
    <property type="entry name" value="RVT_1"/>
    <property type="match status" value="1"/>
</dbReference>
<dbReference type="Pfam" id="PF14529">
    <property type="entry name" value="Exo_endo_phos_2"/>
    <property type="match status" value="1"/>
</dbReference>
<dbReference type="GO" id="GO:0071897">
    <property type="term" value="P:DNA biosynthetic process"/>
    <property type="evidence" value="ECO:0007669"/>
    <property type="project" value="UniProtKB-ARBA"/>
</dbReference>
<feature type="domain" description="RNase H type-1" evidence="2">
    <location>
        <begin position="1096"/>
        <end position="1223"/>
    </location>
</feature>
<feature type="coiled-coil region" evidence="1">
    <location>
        <begin position="69"/>
        <end position="96"/>
    </location>
</feature>
<dbReference type="CDD" id="cd09276">
    <property type="entry name" value="Rnase_HI_RT_non_LTR"/>
    <property type="match status" value="1"/>
</dbReference>
<reference evidence="3" key="2">
    <citation type="journal article" date="2022" name="Res Sq">
        <title>Comparative Genomics Reveals Insights into the Divergent Evolution of Astigmatic Mites and Household Pest Adaptations.</title>
        <authorList>
            <person name="Xiong Q."/>
            <person name="Wan A.T.-Y."/>
            <person name="Liu X.-Y."/>
            <person name="Fung C.S.-H."/>
            <person name="Xiao X."/>
            <person name="Malainual N."/>
            <person name="Hou J."/>
            <person name="Wang L."/>
            <person name="Wang M."/>
            <person name="Yang K."/>
            <person name="Cui Y."/>
            <person name="Leung E."/>
            <person name="Nong W."/>
            <person name="Shin S.-K."/>
            <person name="Au S."/>
            <person name="Jeong K.Y."/>
            <person name="Chew F.T."/>
            <person name="Hui J."/>
            <person name="Leung T.F."/>
            <person name="Tungtrongchitr A."/>
            <person name="Zhong N."/>
            <person name="Liu Z."/>
            <person name="Tsui S."/>
        </authorList>
    </citation>
    <scope>NUCLEOTIDE SEQUENCE</scope>
    <source>
        <strain evidence="3">Derf</strain>
        <tissue evidence="3">Whole organism</tissue>
    </source>
</reference>
<dbReference type="SUPFAM" id="SSF56672">
    <property type="entry name" value="DNA/RNA polymerases"/>
    <property type="match status" value="1"/>
</dbReference>
<dbReference type="Gene3D" id="3.30.420.10">
    <property type="entry name" value="Ribonuclease H-like superfamily/Ribonuclease H"/>
    <property type="match status" value="1"/>
</dbReference>
<evidence type="ECO:0000259" key="2">
    <source>
        <dbReference type="PROSITE" id="PS50879"/>
    </source>
</evidence>
<dbReference type="PANTHER" id="PTHR36688:SF1">
    <property type="entry name" value="ENDONUCLEASE_EXONUCLEASE_PHOSPHATASE DOMAIN-CONTAINING PROTEIN"/>
    <property type="match status" value="1"/>
</dbReference>
<name>A0A922I8H9_DERFA</name>
<dbReference type="GO" id="GO:0004523">
    <property type="term" value="F:RNA-DNA hybrid ribonuclease activity"/>
    <property type="evidence" value="ECO:0007669"/>
    <property type="project" value="InterPro"/>
</dbReference>
<evidence type="ECO:0000313" key="4">
    <source>
        <dbReference type="Proteomes" id="UP000790347"/>
    </source>
</evidence>
<comment type="caution">
    <text evidence="3">The sequence shown here is derived from an EMBL/GenBank/DDBJ whole genome shotgun (WGS) entry which is preliminary data.</text>
</comment>
<dbReference type="PROSITE" id="PS50879">
    <property type="entry name" value="RNASE_H_1"/>
    <property type="match status" value="1"/>
</dbReference>
<dbReference type="InterPro" id="IPR012337">
    <property type="entry name" value="RNaseH-like_sf"/>
</dbReference>
<dbReference type="InterPro" id="IPR000477">
    <property type="entry name" value="RT_dom"/>
</dbReference>
<dbReference type="PANTHER" id="PTHR36688">
    <property type="entry name" value="ENDO/EXONUCLEASE/PHOSPHATASE DOMAIN-CONTAINING PROTEIN"/>
    <property type="match status" value="1"/>
</dbReference>
<dbReference type="Pfam" id="PF00075">
    <property type="entry name" value="RNase_H"/>
    <property type="match status" value="1"/>
</dbReference>
<dbReference type="GO" id="GO:0042575">
    <property type="term" value="C:DNA polymerase complex"/>
    <property type="evidence" value="ECO:0007669"/>
    <property type="project" value="UniProtKB-ARBA"/>
</dbReference>